<dbReference type="PROSITE" id="PS51060">
    <property type="entry name" value="PARP_ALPHA_HD"/>
    <property type="match status" value="1"/>
</dbReference>
<feature type="domain" description="WGR" evidence="34">
    <location>
        <begin position="185"/>
        <end position="283"/>
    </location>
</feature>
<dbReference type="GO" id="GO:0140807">
    <property type="term" value="F:NAD+-protein-glutamate ADP-ribosyltransferase activity"/>
    <property type="evidence" value="ECO:0007669"/>
    <property type="project" value="RHEA"/>
</dbReference>
<evidence type="ECO:0000313" key="35">
    <source>
        <dbReference type="EMBL" id="THD19457.1"/>
    </source>
</evidence>
<comment type="catalytic activity">
    <reaction evidence="29">
        <text>L-seryl-[protein] + NAD(+) = O-(ADP-D-ribosyl)-L-seryl-[protein] + nicotinamide + H(+)</text>
        <dbReference type="Rhea" id="RHEA:58232"/>
        <dbReference type="Rhea" id="RHEA-COMP:9863"/>
        <dbReference type="Rhea" id="RHEA-COMP:15091"/>
        <dbReference type="ChEBI" id="CHEBI:15378"/>
        <dbReference type="ChEBI" id="CHEBI:17154"/>
        <dbReference type="ChEBI" id="CHEBI:29999"/>
        <dbReference type="ChEBI" id="CHEBI:57540"/>
        <dbReference type="ChEBI" id="CHEBI:142556"/>
    </reaction>
    <physiologicalReaction direction="left-to-right" evidence="29">
        <dbReference type="Rhea" id="RHEA:58233"/>
    </physiologicalReaction>
</comment>
<dbReference type="EC" id="2.4.2.-" evidence="30"/>
<protein>
    <recommendedName>
        <fullName evidence="30">Poly [ADP-ribose] polymerase</fullName>
        <shortName evidence="30">PARP</shortName>
        <ecNumber evidence="30">2.4.2.-</ecNumber>
    </recommendedName>
</protein>
<evidence type="ECO:0000256" key="15">
    <source>
        <dbReference type="ARBA" id="ARBA00022771"/>
    </source>
</evidence>
<evidence type="ECO:0000256" key="25">
    <source>
        <dbReference type="ARBA" id="ARBA00024347"/>
    </source>
</evidence>
<keyword evidence="14" id="KW-0013">ADP-ribosylation</keyword>
<name>A0A4E0RDT4_FASHE</name>
<keyword evidence="13" id="KW-0677">Repeat</keyword>
<comment type="catalytic activity">
    <reaction evidence="28">
        <text>L-tyrosyl-[protein] + NAD(+) = O-(ADP-D-ribosyl)-L-tyrosyl-[protein] + nicotinamide + H(+)</text>
        <dbReference type="Rhea" id="RHEA:58236"/>
        <dbReference type="Rhea" id="RHEA-COMP:10136"/>
        <dbReference type="Rhea" id="RHEA-COMP:15092"/>
        <dbReference type="ChEBI" id="CHEBI:15378"/>
        <dbReference type="ChEBI" id="CHEBI:17154"/>
        <dbReference type="ChEBI" id="CHEBI:46858"/>
        <dbReference type="ChEBI" id="CHEBI:57540"/>
        <dbReference type="ChEBI" id="CHEBI:142557"/>
    </reaction>
    <physiologicalReaction direction="left-to-right" evidence="28">
        <dbReference type="Rhea" id="RHEA:58237"/>
    </physiologicalReaction>
</comment>
<comment type="catalytic activity">
    <reaction evidence="26">
        <text>NAD(+) + (ADP-D-ribosyl)n-acceptor = nicotinamide + (ADP-D-ribosyl)n+1-acceptor + H(+).</text>
        <dbReference type="EC" id="2.4.2.30"/>
    </reaction>
</comment>
<evidence type="ECO:0000256" key="27">
    <source>
        <dbReference type="ARBA" id="ARBA00048241"/>
    </source>
</evidence>
<dbReference type="SMART" id="SM00773">
    <property type="entry name" value="WGR"/>
    <property type="match status" value="1"/>
</dbReference>
<keyword evidence="5" id="KW-0963">Cytoplasm</keyword>
<feature type="domain" description="PARP alpha-helical" evidence="33">
    <location>
        <begin position="307"/>
        <end position="426"/>
    </location>
</feature>
<keyword evidence="36" id="KW-1185">Reference proteome</keyword>
<dbReference type="Pfam" id="PF05406">
    <property type="entry name" value="WGR"/>
    <property type="match status" value="1"/>
</dbReference>
<dbReference type="GO" id="GO:0140815">
    <property type="term" value="F:NAD+-protein-histidine ADP-ribosyltransferase activity"/>
    <property type="evidence" value="ECO:0007669"/>
    <property type="project" value="RHEA"/>
</dbReference>
<evidence type="ECO:0000256" key="5">
    <source>
        <dbReference type="ARBA" id="ARBA00022490"/>
    </source>
</evidence>
<dbReference type="InterPro" id="IPR036616">
    <property type="entry name" value="Poly(ADP-ribose)pol_reg_dom_sf"/>
</dbReference>
<evidence type="ECO:0000256" key="7">
    <source>
        <dbReference type="ARBA" id="ARBA00022533"/>
    </source>
</evidence>
<dbReference type="PROSITE" id="PS51059">
    <property type="entry name" value="PARP_CATALYTIC"/>
    <property type="match status" value="1"/>
</dbReference>
<comment type="catalytic activity">
    <reaction evidence="24">
        <text>L-aspartyl-[protein] + NAD(+) = 4-O-(ADP-D-ribosyl)-L-aspartyl-[protein] + nicotinamide</text>
        <dbReference type="Rhea" id="RHEA:54424"/>
        <dbReference type="Rhea" id="RHEA-COMP:9867"/>
        <dbReference type="Rhea" id="RHEA-COMP:13832"/>
        <dbReference type="ChEBI" id="CHEBI:17154"/>
        <dbReference type="ChEBI" id="CHEBI:29961"/>
        <dbReference type="ChEBI" id="CHEBI:57540"/>
        <dbReference type="ChEBI" id="CHEBI:138102"/>
    </reaction>
    <physiologicalReaction direction="left-to-right" evidence="24">
        <dbReference type="Rhea" id="RHEA:54425"/>
    </physiologicalReaction>
</comment>
<dbReference type="GO" id="GO:0003950">
    <property type="term" value="F:NAD+ poly-ADP-ribosyltransferase activity"/>
    <property type="evidence" value="ECO:0007669"/>
    <property type="project" value="UniProtKB-UniRule"/>
</dbReference>
<evidence type="ECO:0000256" key="26">
    <source>
        <dbReference type="ARBA" id="ARBA00033987"/>
    </source>
</evidence>
<dbReference type="Gene3D" id="3.40.50.10190">
    <property type="entry name" value="BRCT domain"/>
    <property type="match status" value="1"/>
</dbReference>
<evidence type="ECO:0000256" key="8">
    <source>
        <dbReference type="ARBA" id="ARBA00022588"/>
    </source>
</evidence>
<dbReference type="InterPro" id="IPR012317">
    <property type="entry name" value="Poly(ADP-ribose)pol_cat_dom"/>
</dbReference>
<gene>
    <name evidence="35" type="ORF">D915_009766</name>
</gene>
<dbReference type="GO" id="GO:0140805">
    <property type="term" value="F:NAD+-protein-serine ADP-ribosyltransferase activity"/>
    <property type="evidence" value="ECO:0007669"/>
    <property type="project" value="RHEA"/>
</dbReference>
<keyword evidence="11" id="KW-0548">Nucleotidyltransferase</keyword>
<keyword evidence="16" id="KW-0862">Zinc</keyword>
<comment type="similarity">
    <text evidence="25">Belongs to the ARTD/PARP family.</text>
</comment>
<evidence type="ECO:0000256" key="3">
    <source>
        <dbReference type="ARBA" id="ARBA00004604"/>
    </source>
</evidence>
<dbReference type="PANTHER" id="PTHR10459:SF112">
    <property type="entry name" value="POLY [ADP-RIBOSE] POLYMERASE 1"/>
    <property type="match status" value="1"/>
</dbReference>
<keyword evidence="10 30" id="KW-0808">Transferase</keyword>
<keyword evidence="6" id="KW-1017">Isopeptide bond</keyword>
<dbReference type="Gene3D" id="3.90.228.10">
    <property type="match status" value="1"/>
</dbReference>
<keyword evidence="12" id="KW-0479">Metal-binding</keyword>
<evidence type="ECO:0000259" key="32">
    <source>
        <dbReference type="PROSITE" id="PS51059"/>
    </source>
</evidence>
<keyword evidence="21" id="KW-0804">Transcription</keyword>
<evidence type="ECO:0000256" key="31">
    <source>
        <dbReference type="SAM" id="MobiDB-lite"/>
    </source>
</evidence>
<dbReference type="GO" id="GO:0008270">
    <property type="term" value="F:zinc ion binding"/>
    <property type="evidence" value="ECO:0007669"/>
    <property type="project" value="UniProtKB-KW"/>
</dbReference>
<evidence type="ECO:0000256" key="18">
    <source>
        <dbReference type="ARBA" id="ARBA00023015"/>
    </source>
</evidence>
<dbReference type="CDD" id="cd08001">
    <property type="entry name" value="WGR_PARP1_like"/>
    <property type="match status" value="1"/>
</dbReference>
<evidence type="ECO:0000256" key="12">
    <source>
        <dbReference type="ARBA" id="ARBA00022723"/>
    </source>
</evidence>
<dbReference type="Proteomes" id="UP000230066">
    <property type="component" value="Unassembled WGS sequence"/>
</dbReference>
<dbReference type="PANTHER" id="PTHR10459">
    <property type="entry name" value="DNA LIGASE"/>
    <property type="match status" value="1"/>
</dbReference>
<dbReference type="SUPFAM" id="SSF56399">
    <property type="entry name" value="ADP-ribosylation"/>
    <property type="match status" value="1"/>
</dbReference>
<evidence type="ECO:0000256" key="4">
    <source>
        <dbReference type="ARBA" id="ARBA00022454"/>
    </source>
</evidence>
<dbReference type="InterPro" id="IPR036930">
    <property type="entry name" value="WGR_dom_sf"/>
</dbReference>
<keyword evidence="15" id="KW-0863">Zinc-finger</keyword>
<evidence type="ECO:0000256" key="20">
    <source>
        <dbReference type="ARBA" id="ARBA00023125"/>
    </source>
</evidence>
<comment type="catalytic activity">
    <reaction evidence="27">
        <text>L-histidyl-[protein] + NAD(+) = N(tele)-(ADP-D-ribosyl)-L-histidyl-[protein] + nicotinamide + H(+)</text>
        <dbReference type="Rhea" id="RHEA:72071"/>
        <dbReference type="Rhea" id="RHEA-COMP:9745"/>
        <dbReference type="Rhea" id="RHEA-COMP:18085"/>
        <dbReference type="ChEBI" id="CHEBI:15378"/>
        <dbReference type="ChEBI" id="CHEBI:17154"/>
        <dbReference type="ChEBI" id="CHEBI:29979"/>
        <dbReference type="ChEBI" id="CHEBI:57540"/>
        <dbReference type="ChEBI" id="CHEBI:191398"/>
    </reaction>
    <physiologicalReaction direction="left-to-right" evidence="27">
        <dbReference type="Rhea" id="RHEA:72072"/>
    </physiologicalReaction>
</comment>
<reference evidence="35" key="1">
    <citation type="submission" date="2019-03" db="EMBL/GenBank/DDBJ databases">
        <title>Improved annotation for the trematode Fasciola hepatica.</title>
        <authorList>
            <person name="Choi Y.-J."/>
            <person name="Martin J."/>
            <person name="Mitreva M."/>
        </authorList>
    </citation>
    <scope>NUCLEOTIDE SEQUENCE [LARGE SCALE GENOMIC DNA]</scope>
</reference>
<evidence type="ECO:0000256" key="21">
    <source>
        <dbReference type="ARBA" id="ARBA00023163"/>
    </source>
</evidence>
<evidence type="ECO:0000256" key="23">
    <source>
        <dbReference type="ARBA" id="ARBA00024159"/>
    </source>
</evidence>
<dbReference type="GO" id="GO:0005829">
    <property type="term" value="C:cytosol"/>
    <property type="evidence" value="ECO:0007669"/>
    <property type="project" value="UniProtKB-SubCell"/>
</dbReference>
<feature type="region of interest" description="Disordered" evidence="31">
    <location>
        <begin position="583"/>
        <end position="608"/>
    </location>
</feature>
<dbReference type="GO" id="GO:0003677">
    <property type="term" value="F:DNA binding"/>
    <property type="evidence" value="ECO:0007669"/>
    <property type="project" value="UniProtKB-KW"/>
</dbReference>
<keyword evidence="4" id="KW-0158">Chromosome</keyword>
<dbReference type="AlphaFoldDB" id="A0A4E0RDT4"/>
<dbReference type="CDD" id="cd01437">
    <property type="entry name" value="parp_like"/>
    <property type="match status" value="1"/>
</dbReference>
<dbReference type="FunFam" id="1.20.142.10:FF:000001">
    <property type="entry name" value="Poly [ADP-ribose] polymerase"/>
    <property type="match status" value="1"/>
</dbReference>
<keyword evidence="17" id="KW-0391">Immunity</keyword>
<dbReference type="PROSITE" id="PS51977">
    <property type="entry name" value="WGR"/>
    <property type="match status" value="1"/>
</dbReference>
<dbReference type="InterPro" id="IPR004102">
    <property type="entry name" value="Poly(ADP-ribose)pol_reg_dom"/>
</dbReference>
<feature type="compositionally biased region" description="Polar residues" evidence="31">
    <location>
        <begin position="598"/>
        <end position="608"/>
    </location>
</feature>
<comment type="catalytic activity">
    <reaction evidence="23">
        <text>L-glutamyl-[protein] + NAD(+) = 5-O-(ADP-D-ribosyl)-L-glutamyl-[protein] + nicotinamide</text>
        <dbReference type="Rhea" id="RHEA:58224"/>
        <dbReference type="Rhea" id="RHEA-COMP:10208"/>
        <dbReference type="Rhea" id="RHEA-COMP:15089"/>
        <dbReference type="ChEBI" id="CHEBI:17154"/>
        <dbReference type="ChEBI" id="CHEBI:29973"/>
        <dbReference type="ChEBI" id="CHEBI:57540"/>
        <dbReference type="ChEBI" id="CHEBI:142540"/>
    </reaction>
    <physiologicalReaction direction="left-to-right" evidence="23">
        <dbReference type="Rhea" id="RHEA:58225"/>
    </physiologicalReaction>
</comment>
<evidence type="ECO:0000256" key="30">
    <source>
        <dbReference type="RuleBase" id="RU362114"/>
    </source>
</evidence>
<evidence type="ECO:0000256" key="29">
    <source>
        <dbReference type="ARBA" id="ARBA00048575"/>
    </source>
</evidence>
<dbReference type="SUPFAM" id="SSF47587">
    <property type="entry name" value="Domain of poly(ADP-ribose) polymerase"/>
    <property type="match status" value="1"/>
</dbReference>
<evidence type="ECO:0000256" key="17">
    <source>
        <dbReference type="ARBA" id="ARBA00022859"/>
    </source>
</evidence>
<evidence type="ECO:0000256" key="13">
    <source>
        <dbReference type="ARBA" id="ARBA00022737"/>
    </source>
</evidence>
<dbReference type="GO" id="GO:0070212">
    <property type="term" value="P:protein poly-ADP-ribosylation"/>
    <property type="evidence" value="ECO:0007669"/>
    <property type="project" value="TreeGrafter"/>
</dbReference>
<dbReference type="GO" id="GO:0140806">
    <property type="term" value="F:NAD+-protein-aspartate ADP-ribosyltransferase activity"/>
    <property type="evidence" value="ECO:0007669"/>
    <property type="project" value="RHEA"/>
</dbReference>
<evidence type="ECO:0000256" key="11">
    <source>
        <dbReference type="ARBA" id="ARBA00022695"/>
    </source>
</evidence>
<sequence>MCTAQLMMISNKLDEVAVTQRTYKYKERKRLFDPNTDIRIQQNKPLSSHTVYVVDGPHRDDKTKEQLSEEIRLFGATLSSKLTAGVIVLSSPTAWEAAPLRARTRAESLGLRVVSDELVGALKDKIGLSASQVTQILVKHTISTWQVQEKPKESEKFNPKLQDDVMRVKLKGGAAVDPESGLDAKATVLRDSEGTPMTAVLGMVDLVKGYNSYYRLQALKHDSKSAYWVFRAWGRIGTSIGGTKLEKFLTESAARQNFEDLYLEKTGNLWCNRKNFEKVPHRFYEMELDYTDVEEKSRNLMKSRSVKSKLHPLLQALLEFICDLESMKNAMVELEIDVKKMPLGKLSKRQIQDAYSVLAHLSKRLNKSKQLDQGFVLGESNRFYTLIPHDFGMKVPPLLDNTEIIKNKLKMLEDLREIELAYNILKQDLSIDMNPLDQHYRQLNTQLQPVNTNSDEFARIEQYVKLTHGSTHTSYKLEVVGVFDVERADEKARYDGYTAARHNRQLLWHGSRRTNWVGILSQGLRIAPPEAPATGYMFGKGIYFADMVSKSANYCFTSQSQPEGLLLLCEVILGNMHECTTADASPLPSGKQSRKGLGSTQPDPSTYYTSPDGVIYPIGKPQPSNVKSTALLYNEYIVYDMAQVLQKYLVRVKFVYK</sequence>
<keyword evidence="18" id="KW-0805">Transcription regulation</keyword>
<dbReference type="Pfam" id="PF00644">
    <property type="entry name" value="PARP"/>
    <property type="match status" value="1"/>
</dbReference>
<evidence type="ECO:0000256" key="6">
    <source>
        <dbReference type="ARBA" id="ARBA00022499"/>
    </source>
</evidence>
<keyword evidence="20" id="KW-0238">DNA-binding</keyword>
<keyword evidence="19 30" id="KW-0520">NAD</keyword>
<dbReference type="Gene3D" id="1.20.142.10">
    <property type="entry name" value="Poly(ADP-ribose) polymerase, regulatory domain"/>
    <property type="match status" value="1"/>
</dbReference>
<dbReference type="Pfam" id="PF02877">
    <property type="entry name" value="PARP_reg"/>
    <property type="match status" value="1"/>
</dbReference>
<evidence type="ECO:0000256" key="28">
    <source>
        <dbReference type="ARBA" id="ARBA00048339"/>
    </source>
</evidence>
<dbReference type="GO" id="GO:0005730">
    <property type="term" value="C:nucleolus"/>
    <property type="evidence" value="ECO:0007669"/>
    <property type="project" value="UniProtKB-SubCell"/>
</dbReference>
<dbReference type="GO" id="GO:0006302">
    <property type="term" value="P:double-strand break repair"/>
    <property type="evidence" value="ECO:0007669"/>
    <property type="project" value="TreeGrafter"/>
</dbReference>
<comment type="caution">
    <text evidence="35">The sequence shown here is derived from an EMBL/GenBank/DDBJ whole genome shotgun (WGS) entry which is preliminary data.</text>
</comment>
<evidence type="ECO:0000256" key="1">
    <source>
        <dbReference type="ARBA" id="ARBA00004286"/>
    </source>
</evidence>
<evidence type="ECO:0000256" key="19">
    <source>
        <dbReference type="ARBA" id="ARBA00023027"/>
    </source>
</evidence>
<evidence type="ECO:0000259" key="34">
    <source>
        <dbReference type="PROSITE" id="PS51977"/>
    </source>
</evidence>
<dbReference type="EMBL" id="JXXN02006375">
    <property type="protein sequence ID" value="THD19457.1"/>
    <property type="molecule type" value="Genomic_DNA"/>
</dbReference>
<evidence type="ECO:0000313" key="36">
    <source>
        <dbReference type="Proteomes" id="UP000230066"/>
    </source>
</evidence>
<dbReference type="InterPro" id="IPR008893">
    <property type="entry name" value="WGR_domain"/>
</dbReference>
<evidence type="ECO:0000256" key="22">
    <source>
        <dbReference type="ARBA" id="ARBA00023242"/>
    </source>
</evidence>
<comment type="subcellular location">
    <subcellularLocation>
        <location evidence="1">Chromosome</location>
    </subcellularLocation>
    <subcellularLocation>
        <location evidence="2">Cytoplasm</location>
        <location evidence="2">Cytosol</location>
    </subcellularLocation>
    <subcellularLocation>
        <location evidence="3">Nucleus</location>
        <location evidence="3">Nucleolus</location>
    </subcellularLocation>
</comment>
<dbReference type="GO" id="GO:0045087">
    <property type="term" value="P:innate immune response"/>
    <property type="evidence" value="ECO:0007669"/>
    <property type="project" value="UniProtKB-KW"/>
</dbReference>
<keyword evidence="8" id="KW-0399">Innate immunity</keyword>
<keyword evidence="7" id="KW-0021">Allosteric enzyme</keyword>
<dbReference type="GO" id="GO:0016779">
    <property type="term" value="F:nucleotidyltransferase activity"/>
    <property type="evidence" value="ECO:0007669"/>
    <property type="project" value="UniProtKB-KW"/>
</dbReference>
<evidence type="ECO:0000256" key="24">
    <source>
        <dbReference type="ARBA" id="ARBA00024164"/>
    </source>
</evidence>
<dbReference type="FunFam" id="3.90.228.10:FF:000002">
    <property type="entry name" value="Poly [ADP-ribose] polymerase"/>
    <property type="match status" value="1"/>
</dbReference>
<accession>A0A4E0RDT4</accession>
<proteinExistence type="inferred from homology"/>
<evidence type="ECO:0000256" key="10">
    <source>
        <dbReference type="ARBA" id="ARBA00022679"/>
    </source>
</evidence>
<evidence type="ECO:0000256" key="16">
    <source>
        <dbReference type="ARBA" id="ARBA00022833"/>
    </source>
</evidence>
<dbReference type="InterPro" id="IPR050800">
    <property type="entry name" value="ARTD/PARP"/>
</dbReference>
<dbReference type="SUPFAM" id="SSF142921">
    <property type="entry name" value="WGR domain-like"/>
    <property type="match status" value="1"/>
</dbReference>
<dbReference type="InterPro" id="IPR036420">
    <property type="entry name" value="BRCT_dom_sf"/>
</dbReference>
<evidence type="ECO:0000259" key="33">
    <source>
        <dbReference type="PROSITE" id="PS51060"/>
    </source>
</evidence>
<dbReference type="GO" id="GO:0005694">
    <property type="term" value="C:chromosome"/>
    <property type="evidence" value="ECO:0007669"/>
    <property type="project" value="UniProtKB-SubCell"/>
</dbReference>
<evidence type="ECO:0000256" key="14">
    <source>
        <dbReference type="ARBA" id="ARBA00022765"/>
    </source>
</evidence>
<keyword evidence="22" id="KW-0539">Nucleus</keyword>
<evidence type="ECO:0000256" key="9">
    <source>
        <dbReference type="ARBA" id="ARBA00022676"/>
    </source>
</evidence>
<keyword evidence="9 30" id="KW-0328">Glycosyltransferase</keyword>
<dbReference type="GO" id="GO:0140808">
    <property type="term" value="F:NAD+-protein-tyrosine ADP-ribosyltransferase activity"/>
    <property type="evidence" value="ECO:0007669"/>
    <property type="project" value="RHEA"/>
</dbReference>
<organism evidence="35 36">
    <name type="scientific">Fasciola hepatica</name>
    <name type="common">Liver fluke</name>
    <dbReference type="NCBI Taxonomy" id="6192"/>
    <lineage>
        <taxon>Eukaryota</taxon>
        <taxon>Metazoa</taxon>
        <taxon>Spiralia</taxon>
        <taxon>Lophotrochozoa</taxon>
        <taxon>Platyhelminthes</taxon>
        <taxon>Trematoda</taxon>
        <taxon>Digenea</taxon>
        <taxon>Plagiorchiida</taxon>
        <taxon>Echinostomata</taxon>
        <taxon>Echinostomatoidea</taxon>
        <taxon>Fasciolidae</taxon>
        <taxon>Fasciola</taxon>
    </lineage>
</organism>
<evidence type="ECO:0000256" key="2">
    <source>
        <dbReference type="ARBA" id="ARBA00004514"/>
    </source>
</evidence>
<feature type="domain" description="PARP catalytic" evidence="32">
    <location>
        <begin position="434"/>
        <end position="657"/>
    </location>
</feature>